<feature type="compositionally biased region" description="Basic residues" evidence="1">
    <location>
        <begin position="257"/>
        <end position="283"/>
    </location>
</feature>
<name>A0A9W7LG79_9STRA</name>
<protein>
    <submittedName>
        <fullName evidence="3">Uncharacterized protein</fullName>
    </submittedName>
</protein>
<proteinExistence type="predicted"/>
<keyword evidence="2" id="KW-0812">Transmembrane</keyword>
<dbReference type="OrthoDB" id="75925at2759"/>
<accession>A0A9W7LG79</accession>
<feature type="compositionally biased region" description="Low complexity" evidence="1">
    <location>
        <begin position="335"/>
        <end position="349"/>
    </location>
</feature>
<keyword evidence="4" id="KW-1185">Reference proteome</keyword>
<comment type="caution">
    <text evidence="3">The sequence shown here is derived from an EMBL/GenBank/DDBJ whole genome shotgun (WGS) entry which is preliminary data.</text>
</comment>
<feature type="transmembrane region" description="Helical" evidence="2">
    <location>
        <begin position="554"/>
        <end position="584"/>
    </location>
</feature>
<dbReference type="AlphaFoldDB" id="A0A9W7LG79"/>
<organism evidence="3 4">
    <name type="scientific">Triparma columacea</name>
    <dbReference type="NCBI Taxonomy" id="722753"/>
    <lineage>
        <taxon>Eukaryota</taxon>
        <taxon>Sar</taxon>
        <taxon>Stramenopiles</taxon>
        <taxon>Ochrophyta</taxon>
        <taxon>Bolidophyceae</taxon>
        <taxon>Parmales</taxon>
        <taxon>Triparmaceae</taxon>
        <taxon>Triparma</taxon>
    </lineage>
</organism>
<evidence type="ECO:0000256" key="2">
    <source>
        <dbReference type="SAM" id="Phobius"/>
    </source>
</evidence>
<feature type="compositionally biased region" description="Polar residues" evidence="1">
    <location>
        <begin position="384"/>
        <end position="393"/>
    </location>
</feature>
<evidence type="ECO:0000313" key="4">
    <source>
        <dbReference type="Proteomes" id="UP001165065"/>
    </source>
</evidence>
<gene>
    <name evidence="3" type="ORF">TrCOL_g8836</name>
</gene>
<feature type="compositionally biased region" description="Polar residues" evidence="1">
    <location>
        <begin position="43"/>
        <end position="61"/>
    </location>
</feature>
<feature type="region of interest" description="Disordered" evidence="1">
    <location>
        <begin position="308"/>
        <end position="403"/>
    </location>
</feature>
<feature type="region of interest" description="Disordered" evidence="1">
    <location>
        <begin position="1"/>
        <end position="61"/>
    </location>
</feature>
<reference evidence="4" key="1">
    <citation type="journal article" date="2023" name="Commun. Biol.">
        <title>Genome analysis of Parmales, the sister group of diatoms, reveals the evolutionary specialization of diatoms from phago-mixotrophs to photoautotrophs.</title>
        <authorList>
            <person name="Ban H."/>
            <person name="Sato S."/>
            <person name="Yoshikawa S."/>
            <person name="Yamada K."/>
            <person name="Nakamura Y."/>
            <person name="Ichinomiya M."/>
            <person name="Sato N."/>
            <person name="Blanc-Mathieu R."/>
            <person name="Endo H."/>
            <person name="Kuwata A."/>
            <person name="Ogata H."/>
        </authorList>
    </citation>
    <scope>NUCLEOTIDE SEQUENCE [LARGE SCALE GENOMIC DNA]</scope>
</reference>
<feature type="region of interest" description="Disordered" evidence="1">
    <location>
        <begin position="254"/>
        <end position="283"/>
    </location>
</feature>
<dbReference type="EMBL" id="BRYA01000386">
    <property type="protein sequence ID" value="GMI48342.1"/>
    <property type="molecule type" value="Genomic_DNA"/>
</dbReference>
<sequence>MSDYDTRDYDTRDYDTQSDDQTPSPFYLPHHGNSFDNIDDADSSSYHTSDSPGHSSSKQNFIQRQKANLTTAATNILKTAGETTGSYVIAPTAKVVARDILPELVLIFYNYLKAFTPQRGRDVARIFGSGFRELFSVVGSTSTGSRFRSSISDLGESFLNLISSSASQQAVIDLATLWVKAAEAASTPEAKQALDGFVRATCRCLDLMSSPDAKEVYQGAAEAWWAGVKMVASAEGTEGVAQVVGNLVHALEMERGTHRRERRRRKGRGEKKRTRVKRERWRKVTGNEGHTVIDGETLENAVLASFGDGKLGGWEKEEVGGGGTDEGRRGERQGRTSGESTPTSPGSEGTVEETPMRSSPTKGGGRVNPSNTAREGDTFKLPTRTFSTPNSSKGGEGGGDNEVMDLEELAEAVRRGKRGEKEEDEEDRLPNVIAMGVEQGGENESFLLHNSAKKKKKKRTDDGMVKPGHDIDVLGYKLMMRKEVMRRTGKGARKRDGGGEGGGFKDQLEGKVEGRMGEGRKFGIATAAAGLGGRGVAEGGGAGKSPAEEALERVMVGCGMVVLAVVLMCAVWTGVGGVIIYYYWKGGGGDGGGVPEGVLLVKYVNETYLGGEEL</sequence>
<feature type="compositionally biased region" description="Basic and acidic residues" evidence="1">
    <location>
        <begin position="1"/>
        <end position="15"/>
    </location>
</feature>
<keyword evidence="2" id="KW-0472">Membrane</keyword>
<feature type="compositionally biased region" description="Basic and acidic residues" evidence="1">
    <location>
        <begin position="313"/>
        <end position="334"/>
    </location>
</feature>
<feature type="region of interest" description="Disordered" evidence="1">
    <location>
        <begin position="487"/>
        <end position="508"/>
    </location>
</feature>
<keyword evidence="2" id="KW-1133">Transmembrane helix</keyword>
<evidence type="ECO:0000313" key="3">
    <source>
        <dbReference type="EMBL" id="GMI48342.1"/>
    </source>
</evidence>
<evidence type="ECO:0000256" key="1">
    <source>
        <dbReference type="SAM" id="MobiDB-lite"/>
    </source>
</evidence>
<dbReference type="Proteomes" id="UP001165065">
    <property type="component" value="Unassembled WGS sequence"/>
</dbReference>